<dbReference type="SUPFAM" id="SSF52540">
    <property type="entry name" value="P-loop containing nucleoside triphosphate hydrolases"/>
    <property type="match status" value="1"/>
</dbReference>
<comment type="caution">
    <text evidence="4">The sequence shown here is derived from an EMBL/GenBank/DDBJ whole genome shotgun (WGS) entry which is preliminary data.</text>
</comment>
<organism evidence="4 5">
    <name type="scientific">Desmospora profundinema</name>
    <dbReference type="NCBI Taxonomy" id="1571184"/>
    <lineage>
        <taxon>Bacteria</taxon>
        <taxon>Bacillati</taxon>
        <taxon>Bacillota</taxon>
        <taxon>Bacilli</taxon>
        <taxon>Bacillales</taxon>
        <taxon>Thermoactinomycetaceae</taxon>
        <taxon>Desmospora</taxon>
    </lineage>
</organism>
<feature type="transmembrane region" description="Helical" evidence="1">
    <location>
        <begin position="447"/>
        <end position="470"/>
    </location>
</feature>
<feature type="transmembrane region" description="Helical" evidence="1">
    <location>
        <begin position="331"/>
        <end position="354"/>
    </location>
</feature>
<dbReference type="InterPro" id="IPR006073">
    <property type="entry name" value="GTP-bd"/>
</dbReference>
<keyword evidence="1" id="KW-0812">Transmembrane</keyword>
<evidence type="ECO:0000259" key="3">
    <source>
        <dbReference type="Pfam" id="PF07670"/>
    </source>
</evidence>
<evidence type="ECO:0000256" key="1">
    <source>
        <dbReference type="SAM" id="Phobius"/>
    </source>
</evidence>
<evidence type="ECO:0000313" key="4">
    <source>
        <dbReference type="EMBL" id="MDR6224154.1"/>
    </source>
</evidence>
<evidence type="ECO:0000259" key="2">
    <source>
        <dbReference type="Pfam" id="PF01926"/>
    </source>
</evidence>
<dbReference type="Proteomes" id="UP001185012">
    <property type="component" value="Unassembled WGS sequence"/>
</dbReference>
<dbReference type="PANTHER" id="PTHR43185">
    <property type="entry name" value="FERROUS IRON TRANSPORT PROTEIN B"/>
    <property type="match status" value="1"/>
</dbReference>
<feature type="transmembrane region" description="Helical" evidence="1">
    <location>
        <begin position="532"/>
        <end position="551"/>
    </location>
</feature>
<dbReference type="RefSeq" id="WP_309861041.1">
    <property type="nucleotide sequence ID" value="NZ_JAVDQG010000001.1"/>
</dbReference>
<dbReference type="InterPro" id="IPR050860">
    <property type="entry name" value="FeoB_GTPase"/>
</dbReference>
<keyword evidence="1" id="KW-0472">Membrane</keyword>
<feature type="transmembrane region" description="Helical" evidence="1">
    <location>
        <begin position="195"/>
        <end position="216"/>
    </location>
</feature>
<feature type="transmembrane region" description="Helical" evidence="1">
    <location>
        <begin position="360"/>
        <end position="380"/>
    </location>
</feature>
<dbReference type="Pfam" id="PF01926">
    <property type="entry name" value="MMR_HSR1"/>
    <property type="match status" value="1"/>
</dbReference>
<dbReference type="EMBL" id="JAVDQG010000001">
    <property type="protein sequence ID" value="MDR6224154.1"/>
    <property type="molecule type" value="Genomic_DNA"/>
</dbReference>
<name>A0ABU1IJ12_9BACL</name>
<reference evidence="4 5" key="1">
    <citation type="submission" date="2023-07" db="EMBL/GenBank/DDBJ databases">
        <title>Genomic Encyclopedia of Type Strains, Phase IV (KMG-IV): sequencing the most valuable type-strain genomes for metagenomic binning, comparative biology and taxonomic classification.</title>
        <authorList>
            <person name="Goeker M."/>
        </authorList>
    </citation>
    <scope>NUCLEOTIDE SEQUENCE [LARGE SCALE GENOMIC DNA]</scope>
    <source>
        <strain evidence="4 5">DSM 45903</strain>
    </source>
</reference>
<feature type="domain" description="Nucleoside transporter/FeoB GTPase Gate" evidence="3">
    <location>
        <begin position="418"/>
        <end position="476"/>
    </location>
</feature>
<protein>
    <submittedName>
        <fullName evidence="4">Fe2+ transport system protein B</fullName>
    </submittedName>
</protein>
<gene>
    <name evidence="4" type="ORF">JOE21_000142</name>
</gene>
<feature type="domain" description="Nucleoside transporter/FeoB GTPase Gate" evidence="3">
    <location>
        <begin position="260"/>
        <end position="355"/>
    </location>
</feature>
<feature type="transmembrane region" description="Helical" evidence="1">
    <location>
        <begin position="417"/>
        <end position="435"/>
    </location>
</feature>
<accession>A0ABU1IJ12</accession>
<dbReference type="InterPro" id="IPR011642">
    <property type="entry name" value="Gate_dom"/>
</dbReference>
<dbReference type="PANTHER" id="PTHR43185:SF1">
    <property type="entry name" value="FE(2+) TRANSPORTER FEOB"/>
    <property type="match status" value="1"/>
</dbReference>
<keyword evidence="1" id="KW-1133">Transmembrane helix</keyword>
<keyword evidence="5" id="KW-1185">Reference proteome</keyword>
<feature type="transmembrane region" description="Helical" evidence="1">
    <location>
        <begin position="255"/>
        <end position="276"/>
    </location>
</feature>
<sequence>MLNTGGTVVLVGMESAGKSTVFSRLTRCRSGEESGVQGTTVTVRRETVDGEDIVLVDTPGIRFRSDSETTRLALAEAGRADRIVLVVRATHARSELKVLLEEVPLEGRPWALIFTFEDRAPAGLARWMDDCRKRFGVPVVSVDARRMEPNARKSVIRAMTEEEQGEPGGTDGEIPFVEEVNPPATGLDHSIAGRWVALGALLALFALPVYMAYLLANALEPWLDRWLLDPVRTWVTGMPSWFQAVLTGDYGLLTLGPYSFLWAFPVVLFIGSSVAVTEETGWKDRITEALDPWLRRVGLNGRDLVPVLTGFGCNVVAVFQSRTCSACTRSACVSLIAFGSACSYQIGATLSLFGSAGRPWLFLPYVVILVVVGAVHLRVWHPALAKAHALLPGRRTFLQPPTWQGFRWRLQGVIKQFLFQAMPIFLLICLVASVIDQVGWLDRLASLLGPLLSLLGLPESAAAGLLFSVLRKDGMLVFNEQGGAWIQALDVWPLFVLVYLASTLTACLVTLWTIHREMGWRTAVGLVAKQGVTSLVSAGVLAAAGWLIMTVV</sequence>
<dbReference type="InterPro" id="IPR027417">
    <property type="entry name" value="P-loop_NTPase"/>
</dbReference>
<proteinExistence type="predicted"/>
<dbReference type="Gene3D" id="3.40.50.300">
    <property type="entry name" value="P-loop containing nucleotide triphosphate hydrolases"/>
    <property type="match status" value="1"/>
</dbReference>
<dbReference type="Pfam" id="PF07670">
    <property type="entry name" value="Gate"/>
    <property type="match status" value="2"/>
</dbReference>
<evidence type="ECO:0000313" key="5">
    <source>
        <dbReference type="Proteomes" id="UP001185012"/>
    </source>
</evidence>
<feature type="transmembrane region" description="Helical" evidence="1">
    <location>
        <begin position="491"/>
        <end position="512"/>
    </location>
</feature>
<feature type="domain" description="G" evidence="2">
    <location>
        <begin position="7"/>
        <end position="100"/>
    </location>
</feature>